<dbReference type="EMBL" id="BAABIS010000001">
    <property type="protein sequence ID" value="GAA4865982.1"/>
    <property type="molecule type" value="Genomic_DNA"/>
</dbReference>
<feature type="compositionally biased region" description="Basic and acidic residues" evidence="1">
    <location>
        <begin position="23"/>
        <end position="37"/>
    </location>
</feature>
<proteinExistence type="predicted"/>
<gene>
    <name evidence="2" type="ORF">GCM10023235_50460</name>
</gene>
<name>A0ABP9E4R8_9ACTN</name>
<evidence type="ECO:0000313" key="3">
    <source>
        <dbReference type="Proteomes" id="UP001501752"/>
    </source>
</evidence>
<protein>
    <submittedName>
        <fullName evidence="2">Uncharacterized protein</fullName>
    </submittedName>
</protein>
<evidence type="ECO:0000313" key="2">
    <source>
        <dbReference type="EMBL" id="GAA4865982.1"/>
    </source>
</evidence>
<dbReference type="Proteomes" id="UP001501752">
    <property type="component" value="Unassembled WGS sequence"/>
</dbReference>
<organism evidence="2 3">
    <name type="scientific">Kitasatospora terrestris</name>
    <dbReference type="NCBI Taxonomy" id="258051"/>
    <lineage>
        <taxon>Bacteria</taxon>
        <taxon>Bacillati</taxon>
        <taxon>Actinomycetota</taxon>
        <taxon>Actinomycetes</taxon>
        <taxon>Kitasatosporales</taxon>
        <taxon>Streptomycetaceae</taxon>
        <taxon>Kitasatospora</taxon>
    </lineage>
</organism>
<feature type="compositionally biased region" description="Basic and acidic residues" evidence="1">
    <location>
        <begin position="1"/>
        <end position="16"/>
    </location>
</feature>
<reference evidence="3" key="1">
    <citation type="journal article" date="2019" name="Int. J. Syst. Evol. Microbiol.">
        <title>The Global Catalogue of Microorganisms (GCM) 10K type strain sequencing project: providing services to taxonomists for standard genome sequencing and annotation.</title>
        <authorList>
            <consortium name="The Broad Institute Genomics Platform"/>
            <consortium name="The Broad Institute Genome Sequencing Center for Infectious Disease"/>
            <person name="Wu L."/>
            <person name="Ma J."/>
        </authorList>
    </citation>
    <scope>NUCLEOTIDE SEQUENCE [LARGE SCALE GENOMIC DNA]</scope>
    <source>
        <strain evidence="3">JCM 13006</strain>
    </source>
</reference>
<comment type="caution">
    <text evidence="2">The sequence shown here is derived from an EMBL/GenBank/DDBJ whole genome shotgun (WGS) entry which is preliminary data.</text>
</comment>
<feature type="region of interest" description="Disordered" evidence="1">
    <location>
        <begin position="1"/>
        <end position="50"/>
    </location>
</feature>
<sequence>MTDRKSTAQLHAERLLGRQQPATDRRPSWERHAERLRPTTTTDDTNQEDQ</sequence>
<dbReference type="RefSeq" id="WP_345699150.1">
    <property type="nucleotide sequence ID" value="NZ_BAABIS010000001.1"/>
</dbReference>
<evidence type="ECO:0000256" key="1">
    <source>
        <dbReference type="SAM" id="MobiDB-lite"/>
    </source>
</evidence>
<keyword evidence="3" id="KW-1185">Reference proteome</keyword>
<accession>A0ABP9E4R8</accession>